<proteinExistence type="predicted"/>
<name>Q891S0_CLOTE</name>
<evidence type="ECO:0000313" key="1">
    <source>
        <dbReference type="EMBL" id="AAO36775.1"/>
    </source>
</evidence>
<keyword evidence="2" id="KW-1185">Reference proteome</keyword>
<dbReference type="AlphaFoldDB" id="Q891S0"/>
<dbReference type="STRING" id="212717.CTC_02297"/>
<evidence type="ECO:0000313" key="2">
    <source>
        <dbReference type="Proteomes" id="UP000001412"/>
    </source>
</evidence>
<dbReference type="KEGG" id="ctc:CTC_02297"/>
<dbReference type="EMBL" id="AE015927">
    <property type="protein sequence ID" value="AAO36775.1"/>
    <property type="molecule type" value="Genomic_DNA"/>
</dbReference>
<organism evidence="1 2">
    <name type="scientific">Clostridium tetani (strain Massachusetts / E88)</name>
    <dbReference type="NCBI Taxonomy" id="212717"/>
    <lineage>
        <taxon>Bacteria</taxon>
        <taxon>Bacillati</taxon>
        <taxon>Bacillota</taxon>
        <taxon>Clostridia</taxon>
        <taxon>Eubacteriales</taxon>
        <taxon>Clostridiaceae</taxon>
        <taxon>Clostridium</taxon>
    </lineage>
</organism>
<sequence length="165" mass="19450">MIFMKKVLVLSENEILENYLSEILSKLNIYLDYIDFENYSGEKISYLIIDKIEKVKFSEFHCDYCLINMDEFQSNSLNICGDLITLGFGNKNTVTLSSVEENNEGFLYCLQRKIVNNKNEEIQPQEIPINKQFKNRLELYIFMCVFTIGLLENIESRKLKEILEK</sequence>
<accession>Q891S0</accession>
<protein>
    <submittedName>
        <fullName evidence="1">Uncharacterized protein</fullName>
    </submittedName>
</protein>
<dbReference type="HOGENOM" id="CLU_1607978_0_0_9"/>
<dbReference type="Proteomes" id="UP000001412">
    <property type="component" value="Chromosome"/>
</dbReference>
<reference evidence="1 2" key="1">
    <citation type="journal article" date="2003" name="Proc. Natl. Acad. Sci. U.S.A.">
        <title>The genome sequence of Clostridium tetani, the causative agent of tetanus disease.</title>
        <authorList>
            <person name="Brueggemann H."/>
            <person name="Baumer S."/>
            <person name="Fricke W.F."/>
            <person name="Wiezer A."/>
            <person name="Liesegang H."/>
            <person name="Decker I."/>
            <person name="Herzberg C."/>
            <person name="Martinez-Arias R."/>
            <person name="Merkl R."/>
            <person name="Henne A."/>
            <person name="Gottschalk G."/>
        </authorList>
    </citation>
    <scope>NUCLEOTIDE SEQUENCE [LARGE SCALE GENOMIC DNA]</scope>
    <source>
        <strain evidence="2">Massachusetts / E88</strain>
    </source>
</reference>
<gene>
    <name evidence="1" type="ordered locus">CTC_02297</name>
</gene>